<protein>
    <recommendedName>
        <fullName evidence="3">Lipoprotein</fullName>
    </recommendedName>
</protein>
<reference evidence="2" key="1">
    <citation type="journal article" date="2019" name="Int. J. Syst. Evol. Microbiol.">
        <title>The Global Catalogue of Microorganisms (GCM) 10K type strain sequencing project: providing services to taxonomists for standard genome sequencing and annotation.</title>
        <authorList>
            <consortium name="The Broad Institute Genomics Platform"/>
            <consortium name="The Broad Institute Genome Sequencing Center for Infectious Disease"/>
            <person name="Wu L."/>
            <person name="Ma J."/>
        </authorList>
    </citation>
    <scope>NUCLEOTIDE SEQUENCE [LARGE SCALE GENOMIC DNA]</scope>
    <source>
        <strain evidence="2">JCM 17337</strain>
    </source>
</reference>
<accession>A0ABP7GQZ8</accession>
<comment type="caution">
    <text evidence="1">The sequence shown here is derived from an EMBL/GenBank/DDBJ whole genome shotgun (WGS) entry which is preliminary data.</text>
</comment>
<keyword evidence="2" id="KW-1185">Reference proteome</keyword>
<name>A0ABP7GQZ8_9FLAO</name>
<evidence type="ECO:0000313" key="1">
    <source>
        <dbReference type="EMBL" id="GAA3773554.1"/>
    </source>
</evidence>
<evidence type="ECO:0008006" key="3">
    <source>
        <dbReference type="Google" id="ProtNLM"/>
    </source>
</evidence>
<dbReference type="Proteomes" id="UP001500748">
    <property type="component" value="Unassembled WGS sequence"/>
</dbReference>
<dbReference type="PROSITE" id="PS51257">
    <property type="entry name" value="PROKAR_LIPOPROTEIN"/>
    <property type="match status" value="1"/>
</dbReference>
<dbReference type="RefSeq" id="WP_345145434.1">
    <property type="nucleotide sequence ID" value="NZ_BAABDU010000004.1"/>
</dbReference>
<organism evidence="1 2">
    <name type="scientific">Flavobacterium ginsengiterrae</name>
    <dbReference type="NCBI Taxonomy" id="871695"/>
    <lineage>
        <taxon>Bacteria</taxon>
        <taxon>Pseudomonadati</taxon>
        <taxon>Bacteroidota</taxon>
        <taxon>Flavobacteriia</taxon>
        <taxon>Flavobacteriales</taxon>
        <taxon>Flavobacteriaceae</taxon>
        <taxon>Flavobacterium</taxon>
    </lineage>
</organism>
<sequence>MKKIKIVFCLLFLFLIGCKEPKKEQKVETPVIESKVVVDQNDNLNNFIGKYEYKNTDTPDENLLLILKKVDIKTIPNFEGYSWEEKNEKGENIEVALSGIFYGNTDLFDESREGYKPGFFVGTVQSEPSENNALKVNINLASSDILENPIYPPIQSTQEALKSGNKKWEVTELEISRELIFEIKDSTELILKSDLGSDDKIFKKIK</sequence>
<proteinExistence type="predicted"/>
<evidence type="ECO:0000313" key="2">
    <source>
        <dbReference type="Proteomes" id="UP001500748"/>
    </source>
</evidence>
<dbReference type="EMBL" id="BAABDU010000004">
    <property type="protein sequence ID" value="GAA3773554.1"/>
    <property type="molecule type" value="Genomic_DNA"/>
</dbReference>
<gene>
    <name evidence="1" type="ORF">GCM10022423_30170</name>
</gene>